<evidence type="ECO:0000313" key="4">
    <source>
        <dbReference type="EMBL" id="GCB76956.1"/>
    </source>
</evidence>
<dbReference type="GO" id="GO:0000164">
    <property type="term" value="C:protein phosphatase type 1 complex"/>
    <property type="evidence" value="ECO:0007669"/>
    <property type="project" value="TreeGrafter"/>
</dbReference>
<dbReference type="GO" id="GO:0008157">
    <property type="term" value="F:protein phosphatase 1 binding"/>
    <property type="evidence" value="ECO:0007669"/>
    <property type="project" value="TreeGrafter"/>
</dbReference>
<dbReference type="CDD" id="cd22255">
    <property type="entry name" value="PBD_PPP1R3A"/>
    <property type="match status" value="1"/>
</dbReference>
<protein>
    <recommendedName>
        <fullName evidence="3">CBM21 domain-containing protein</fullName>
    </recommendedName>
</protein>
<feature type="transmembrane region" description="Helical" evidence="2">
    <location>
        <begin position="1301"/>
        <end position="1330"/>
    </location>
</feature>
<dbReference type="Pfam" id="PF03370">
    <property type="entry name" value="CBM_21"/>
    <property type="match status" value="1"/>
</dbReference>
<dbReference type="Gene3D" id="2.60.40.2440">
    <property type="entry name" value="Carbohydrate binding type-21 domain"/>
    <property type="match status" value="1"/>
</dbReference>
<feature type="region of interest" description="Disordered" evidence="1">
    <location>
        <begin position="217"/>
        <end position="236"/>
    </location>
</feature>
<proteinExistence type="predicted"/>
<feature type="region of interest" description="Disordered" evidence="1">
    <location>
        <begin position="1"/>
        <end position="48"/>
    </location>
</feature>
<organism evidence="4 5">
    <name type="scientific">Scyliorhinus torazame</name>
    <name type="common">Cloudy catshark</name>
    <name type="synonym">Catulus torazame</name>
    <dbReference type="NCBI Taxonomy" id="75743"/>
    <lineage>
        <taxon>Eukaryota</taxon>
        <taxon>Metazoa</taxon>
        <taxon>Chordata</taxon>
        <taxon>Craniata</taxon>
        <taxon>Vertebrata</taxon>
        <taxon>Chondrichthyes</taxon>
        <taxon>Elasmobranchii</taxon>
        <taxon>Galeomorphii</taxon>
        <taxon>Galeoidea</taxon>
        <taxon>Carcharhiniformes</taxon>
        <taxon>Scyliorhinidae</taxon>
        <taxon>Scyliorhinus</taxon>
    </lineage>
</organism>
<name>A0A401PUZ0_SCYTO</name>
<feature type="domain" description="CBM21" evidence="3">
    <location>
        <begin position="110"/>
        <end position="218"/>
    </location>
</feature>
<dbReference type="PANTHER" id="PTHR12307:SF2">
    <property type="entry name" value="PROTEIN PHOSPHATASE 1 REGULATORY SUBUNIT 3A"/>
    <property type="match status" value="1"/>
</dbReference>
<feature type="compositionally biased region" description="Basic and acidic residues" evidence="1">
    <location>
        <begin position="595"/>
        <end position="606"/>
    </location>
</feature>
<dbReference type="Proteomes" id="UP000288216">
    <property type="component" value="Unassembled WGS sequence"/>
</dbReference>
<dbReference type="InterPro" id="IPR050782">
    <property type="entry name" value="PP1_regulatory_subunit_3"/>
</dbReference>
<dbReference type="GO" id="GO:0005979">
    <property type="term" value="P:regulation of glycogen biosynthetic process"/>
    <property type="evidence" value="ECO:0007669"/>
    <property type="project" value="TreeGrafter"/>
</dbReference>
<evidence type="ECO:0000259" key="3">
    <source>
        <dbReference type="PROSITE" id="PS51159"/>
    </source>
</evidence>
<dbReference type="InterPro" id="IPR038175">
    <property type="entry name" value="CBM21_dom_sf"/>
</dbReference>
<dbReference type="InterPro" id="IPR005036">
    <property type="entry name" value="CBM21_dom"/>
</dbReference>
<dbReference type="OrthoDB" id="1881at2759"/>
<dbReference type="OMA" id="WLYCEGE"/>
<dbReference type="PANTHER" id="PTHR12307">
    <property type="entry name" value="PROTEIN PHOSPHATASE 1 REGULATORY SUBUNIT"/>
    <property type="match status" value="1"/>
</dbReference>
<keyword evidence="2" id="KW-1133">Transmembrane helix</keyword>
<reference evidence="4 5" key="1">
    <citation type="journal article" date="2018" name="Nat. Ecol. Evol.">
        <title>Shark genomes provide insights into elasmobranch evolution and the origin of vertebrates.</title>
        <authorList>
            <person name="Hara Y"/>
            <person name="Yamaguchi K"/>
            <person name="Onimaru K"/>
            <person name="Kadota M"/>
            <person name="Koyanagi M"/>
            <person name="Keeley SD"/>
            <person name="Tatsumi K"/>
            <person name="Tanaka K"/>
            <person name="Motone F"/>
            <person name="Kageyama Y"/>
            <person name="Nozu R"/>
            <person name="Adachi N"/>
            <person name="Nishimura O"/>
            <person name="Nakagawa R"/>
            <person name="Tanegashima C"/>
            <person name="Kiyatake I"/>
            <person name="Matsumoto R"/>
            <person name="Murakumo K"/>
            <person name="Nishida K"/>
            <person name="Terakita A"/>
            <person name="Kuratani S"/>
            <person name="Sato K"/>
            <person name="Hyodo S Kuraku.S."/>
        </authorList>
    </citation>
    <scope>NUCLEOTIDE SEQUENCE [LARGE SCALE GENOMIC DNA]</scope>
</reference>
<dbReference type="GO" id="GO:2001069">
    <property type="term" value="F:glycogen binding"/>
    <property type="evidence" value="ECO:0007669"/>
    <property type="project" value="TreeGrafter"/>
</dbReference>
<keyword evidence="2" id="KW-0812">Transmembrane</keyword>
<evidence type="ECO:0000256" key="1">
    <source>
        <dbReference type="SAM" id="MobiDB-lite"/>
    </source>
</evidence>
<feature type="compositionally biased region" description="Basic and acidic residues" evidence="1">
    <location>
        <begin position="617"/>
        <end position="629"/>
    </location>
</feature>
<accession>A0A401PUZ0</accession>
<gene>
    <name evidence="4" type="ORF">scyTo_0015580</name>
</gene>
<comment type="caution">
    <text evidence="4">The sequence shown here is derived from an EMBL/GenBank/DDBJ whole genome shotgun (WGS) entry which is preliminary data.</text>
</comment>
<keyword evidence="5" id="KW-1185">Reference proteome</keyword>
<evidence type="ECO:0000256" key="2">
    <source>
        <dbReference type="SAM" id="Phobius"/>
    </source>
</evidence>
<dbReference type="STRING" id="75743.A0A401PUZ0"/>
<feature type="region of interest" description="Disordered" evidence="1">
    <location>
        <begin position="595"/>
        <end position="629"/>
    </location>
</feature>
<evidence type="ECO:0000313" key="5">
    <source>
        <dbReference type="Proteomes" id="UP000288216"/>
    </source>
</evidence>
<dbReference type="EMBL" id="BFAA01008898">
    <property type="protein sequence ID" value="GCB76956.1"/>
    <property type="molecule type" value="Genomic_DNA"/>
</dbReference>
<sequence>MERAGSALAADGGMPAPGEAWIRAKTSPLPRRRSSSSDEEPPPPALNRKVSFADAFGLELVSVREFDRWGGGEAAAARPVPGVCPPLPPDPPPLLPLFELPADPAELLREVRARRVQLESAGFPPGAPCLAGVVRVLNLAYEKRVWVRLSGDGWASHRDIPAQYAGGSGDGETDRFAFRIALGAAELRPGARLEFAIRYQTPAADYWANNQGGNYVLESRGRGEPGGPEEADDRNLKSCLKTSPSKEMLDSTSDDGCMMLPNTEDMAQQANRAAILETNPFSQWNIENLFDKNTEQKEEKSKQEPDPQINPPWHISLITSRDQETNLTLIDGSHSHVKEENEKNAVAISESPISRQNDIDVEYNKFASVNDYAENEVKQENESVWVKFRLDSNKNTSNLSTQSHEGNITATGQADSANVVASNDNTMTQSFHLFCDEAHLLHEGSLPLSQESGEAVTPHVIDTSAEPELGCNSFSGSNTEQDNLVIIQGAIDKCDEPPNNTQNCVDALQEATNAESGSGENAYLTGNTLLKNETESIAGSTVRANADIERQPSVHSSISSKLEMSLRAKVGGTQEPLKYYSRAENLQGLMQGDDFSEKPNSTKEGAESIQEQNAIKRAPELSSKEKFSHHSEIGREVICQVSSKEENSCGMYSNDRRFATDTAGIIEFTQYTTMHGASDKVKHHNLGKELEICLQIASSEQLKVTNVPDIETAAKAMEFPVLQGSSGDPDPDPCEASKILAQIPEIHSTNKNIANGQNDGAVASAPIAERCISTPSRMLADAVVKEAIEAALFEITGDEGRMTTSISQKEKDVSHLPSGEEISKFFPLSTAFHLTSKHEQPLQLHITHGQIAKGVSELGDCVVPKMNIVCAQMCEDVSDTSQKNTAEEAVPMESLCTRISVPSSEDIKYPCSYGQSLEVAPRLTDFQLAVENQSEATITAEVREDVTDSTKVFPDHQEGRLSCKITDTNESIPESIFESVGPKLTDNGEVKQADAEIAKQLAINLAELAEEKAHCSENETDIDFTQSSNVSEMDFQQNYRVPDADEPAEVGKAELKGEEATSIKNILQHFSGTDKSSSTEFAQLHKVTGISQTIKEAVSAPEQIVKGEADHETSMECEAVDTQECGTDNEVIVESEREKADRFPESINAHSLETIEMCHGTQQVQIDDSMDQNAVRPKTITKISSTPHTSNDTRENKCRNTTLPQNSESCSLHKHLGPIILISTPIEEDEIREPNSNASLNIHPYTEGSESGECHEKILGNEQASEACDGSGKREESWLQSEPFADEITLKNTVWKVCCSVLFVVFLVTVYHYDFMGCFALYLFSLYWLYCEGEKSTDSVKKE</sequence>
<feature type="region of interest" description="Disordered" evidence="1">
    <location>
        <begin position="1182"/>
        <end position="1204"/>
    </location>
</feature>
<dbReference type="PROSITE" id="PS51159">
    <property type="entry name" value="CBM21"/>
    <property type="match status" value="1"/>
</dbReference>
<keyword evidence="2" id="KW-0472">Membrane</keyword>